<dbReference type="OMA" id="WIIHEHY"/>
<keyword evidence="10" id="KW-1185">Reference proteome</keyword>
<dbReference type="InterPro" id="IPR050127">
    <property type="entry name" value="Serine_Proteases_S1"/>
</dbReference>
<dbReference type="GeneID" id="110979197"/>
<evidence type="ECO:0000256" key="3">
    <source>
        <dbReference type="ARBA" id="ARBA00022670"/>
    </source>
</evidence>
<dbReference type="InterPro" id="IPR043504">
    <property type="entry name" value="Peptidase_S1_PA_chymotrypsin"/>
</dbReference>
<evidence type="ECO:0000256" key="7">
    <source>
        <dbReference type="RuleBase" id="RU363034"/>
    </source>
</evidence>
<dbReference type="PRINTS" id="PR00722">
    <property type="entry name" value="CHYMOTRYPSIN"/>
</dbReference>
<dbReference type="PROSITE" id="PS00135">
    <property type="entry name" value="TRYPSIN_SER"/>
    <property type="match status" value="1"/>
</dbReference>
<dbReference type="PROSITE" id="PS00134">
    <property type="entry name" value="TRYPSIN_HIS"/>
    <property type="match status" value="1"/>
</dbReference>
<dbReference type="Gene3D" id="2.40.10.10">
    <property type="entry name" value="Trypsin-like serine proteases"/>
    <property type="match status" value="1"/>
</dbReference>
<dbReference type="Pfam" id="PF00089">
    <property type="entry name" value="Trypsin"/>
    <property type="match status" value="1"/>
</dbReference>
<dbReference type="Proteomes" id="UP000694845">
    <property type="component" value="Unplaced"/>
</dbReference>
<dbReference type="GO" id="GO:0006508">
    <property type="term" value="P:proteolysis"/>
    <property type="evidence" value="ECO:0007669"/>
    <property type="project" value="UniProtKB-KW"/>
</dbReference>
<evidence type="ECO:0000256" key="4">
    <source>
        <dbReference type="ARBA" id="ARBA00022801"/>
    </source>
</evidence>
<keyword evidence="6" id="KW-1015">Disulfide bond</keyword>
<protein>
    <submittedName>
        <fullName evidence="11">Trypsin-like</fullName>
    </submittedName>
</protein>
<dbReference type="InterPro" id="IPR018114">
    <property type="entry name" value="TRYPSIN_HIS"/>
</dbReference>
<dbReference type="SMART" id="SM00020">
    <property type="entry name" value="Tryp_SPc"/>
    <property type="match status" value="1"/>
</dbReference>
<dbReference type="PANTHER" id="PTHR24264">
    <property type="entry name" value="TRYPSIN-RELATED"/>
    <property type="match status" value="1"/>
</dbReference>
<proteinExistence type="predicted"/>
<keyword evidence="5 7" id="KW-0720">Serine protease</keyword>
<dbReference type="InterPro" id="IPR033116">
    <property type="entry name" value="TRYPSIN_SER"/>
</dbReference>
<evidence type="ECO:0000313" key="10">
    <source>
        <dbReference type="Proteomes" id="UP000694845"/>
    </source>
</evidence>
<dbReference type="InterPro" id="IPR001254">
    <property type="entry name" value="Trypsin_dom"/>
</dbReference>
<evidence type="ECO:0000259" key="9">
    <source>
        <dbReference type="PROSITE" id="PS50240"/>
    </source>
</evidence>
<keyword evidence="4 7" id="KW-0378">Hydrolase</keyword>
<dbReference type="SUPFAM" id="SSF50494">
    <property type="entry name" value="Trypsin-like serine proteases"/>
    <property type="match status" value="1"/>
</dbReference>
<dbReference type="GO" id="GO:0005615">
    <property type="term" value="C:extracellular space"/>
    <property type="evidence" value="ECO:0007669"/>
    <property type="project" value="TreeGrafter"/>
</dbReference>
<dbReference type="OrthoDB" id="10059102at2759"/>
<sequence>MKFLIPLACLLAVLTPALGRLIVGGVESTDNSRPYQVALYSKSFFGGYSQFCGGTLVNQQWVVSAAHCVSSRTLYVGLGYHSKNSHGGSGQQLVTGTWYQHPSYNSGTLDNDIALIKLSTSANIGNGKIAAISIGSSQPGSGTNLLVSGWGTTSSGGSSSSVLREVVVQAESQSECETAYGSSSITSNMFCAAASGKDSCQGDSGGPIVSSYGSSPVSGSTPNPTLRGIVSWGYGCADSRYPGVYTNIANYCSWISSTTSGAVNC</sequence>
<keyword evidence="2" id="KW-0964">Secreted</keyword>
<evidence type="ECO:0000256" key="2">
    <source>
        <dbReference type="ARBA" id="ARBA00022525"/>
    </source>
</evidence>
<feature type="domain" description="Peptidase S1" evidence="9">
    <location>
        <begin position="22"/>
        <end position="260"/>
    </location>
</feature>
<dbReference type="GO" id="GO:0051604">
    <property type="term" value="P:protein maturation"/>
    <property type="evidence" value="ECO:0007669"/>
    <property type="project" value="UniProtKB-ARBA"/>
</dbReference>
<feature type="signal peptide" evidence="8">
    <location>
        <begin position="1"/>
        <end position="19"/>
    </location>
</feature>
<dbReference type="InterPro" id="IPR009003">
    <property type="entry name" value="Peptidase_S1_PA"/>
</dbReference>
<keyword evidence="8" id="KW-0732">Signal</keyword>
<feature type="chain" id="PRO_5034168394" evidence="8">
    <location>
        <begin position="20"/>
        <end position="265"/>
    </location>
</feature>
<dbReference type="GO" id="GO:0004252">
    <property type="term" value="F:serine-type endopeptidase activity"/>
    <property type="evidence" value="ECO:0007669"/>
    <property type="project" value="InterPro"/>
</dbReference>
<accession>A0A8B7YB71</accession>
<gene>
    <name evidence="11" type="primary">LOC110979197</name>
</gene>
<evidence type="ECO:0000256" key="6">
    <source>
        <dbReference type="ARBA" id="ARBA00023157"/>
    </source>
</evidence>
<dbReference type="CDD" id="cd00190">
    <property type="entry name" value="Tryp_SPc"/>
    <property type="match status" value="1"/>
</dbReference>
<evidence type="ECO:0000256" key="1">
    <source>
        <dbReference type="ARBA" id="ARBA00004613"/>
    </source>
</evidence>
<dbReference type="PROSITE" id="PS50240">
    <property type="entry name" value="TRYPSIN_DOM"/>
    <property type="match status" value="1"/>
</dbReference>
<dbReference type="InterPro" id="IPR001314">
    <property type="entry name" value="Peptidase_S1A"/>
</dbReference>
<dbReference type="KEGG" id="aplc:110979197"/>
<evidence type="ECO:0000256" key="8">
    <source>
        <dbReference type="SAM" id="SignalP"/>
    </source>
</evidence>
<comment type="subcellular location">
    <subcellularLocation>
        <location evidence="1">Secreted</location>
    </subcellularLocation>
</comment>
<dbReference type="RefSeq" id="XP_022090489.1">
    <property type="nucleotide sequence ID" value="XM_022234797.1"/>
</dbReference>
<organism evidence="10 11">
    <name type="scientific">Acanthaster planci</name>
    <name type="common">Crown-of-thorns starfish</name>
    <dbReference type="NCBI Taxonomy" id="133434"/>
    <lineage>
        <taxon>Eukaryota</taxon>
        <taxon>Metazoa</taxon>
        <taxon>Echinodermata</taxon>
        <taxon>Eleutherozoa</taxon>
        <taxon>Asterozoa</taxon>
        <taxon>Asteroidea</taxon>
        <taxon>Valvatacea</taxon>
        <taxon>Valvatida</taxon>
        <taxon>Acanthasteridae</taxon>
        <taxon>Acanthaster</taxon>
    </lineage>
</organism>
<dbReference type="FunFam" id="2.40.10.10:FF:000047">
    <property type="entry name" value="Trypsin eta"/>
    <property type="match status" value="1"/>
</dbReference>
<reference evidence="11" key="1">
    <citation type="submission" date="2025-08" db="UniProtKB">
        <authorList>
            <consortium name="RefSeq"/>
        </authorList>
    </citation>
    <scope>IDENTIFICATION</scope>
</reference>
<evidence type="ECO:0000256" key="5">
    <source>
        <dbReference type="ARBA" id="ARBA00022825"/>
    </source>
</evidence>
<dbReference type="AlphaFoldDB" id="A0A8B7YB71"/>
<name>A0A8B7YB71_ACAPL</name>
<evidence type="ECO:0000313" key="11">
    <source>
        <dbReference type="RefSeq" id="XP_022090489.1"/>
    </source>
</evidence>
<keyword evidence="3 7" id="KW-0645">Protease</keyword>
<dbReference type="PANTHER" id="PTHR24264:SF15">
    <property type="entry name" value="RIKEN CDNA 2210010C04 GENE"/>
    <property type="match status" value="1"/>
</dbReference>